<dbReference type="Gene3D" id="3.40.1440.10">
    <property type="entry name" value="GIY-YIG endonuclease"/>
    <property type="match status" value="1"/>
</dbReference>
<protein>
    <submittedName>
        <fullName evidence="2">Nuclease subunit of the excinuclease complex</fullName>
    </submittedName>
</protein>
<dbReference type="AlphaFoldDB" id="A0AB74QGG7"/>
<dbReference type="Proteomes" id="UP000411588">
    <property type="component" value="Unassembled WGS sequence"/>
</dbReference>
<accession>A0AB74QGG7</accession>
<dbReference type="InterPro" id="IPR000305">
    <property type="entry name" value="GIY-YIG_endonuc"/>
</dbReference>
<evidence type="ECO:0000259" key="1">
    <source>
        <dbReference type="PROSITE" id="PS50164"/>
    </source>
</evidence>
<dbReference type="RefSeq" id="WP_077709129.1">
    <property type="nucleotide sequence ID" value="NZ_BIOW01000040.1"/>
</dbReference>
<organism evidence="2 3">
    <name type="scientific">Clostridioides difficile</name>
    <name type="common">Peptoclostridium difficile</name>
    <dbReference type="NCBI Taxonomy" id="1496"/>
    <lineage>
        <taxon>Bacteria</taxon>
        <taxon>Bacillati</taxon>
        <taxon>Bacillota</taxon>
        <taxon>Clostridia</taxon>
        <taxon>Peptostreptococcales</taxon>
        <taxon>Peptostreptococcaceae</taxon>
        <taxon>Clostridioides</taxon>
    </lineage>
</organism>
<dbReference type="EMBL" id="CAADAN010000022">
    <property type="protein sequence ID" value="VFD36302.1"/>
    <property type="molecule type" value="Genomic_DNA"/>
</dbReference>
<evidence type="ECO:0000313" key="2">
    <source>
        <dbReference type="EMBL" id="VFD36302.1"/>
    </source>
</evidence>
<dbReference type="PROSITE" id="PS50164">
    <property type="entry name" value="GIY_YIG"/>
    <property type="match status" value="1"/>
</dbReference>
<evidence type="ECO:0000313" key="3">
    <source>
        <dbReference type="Proteomes" id="UP000411588"/>
    </source>
</evidence>
<dbReference type="SUPFAM" id="SSF82771">
    <property type="entry name" value="GIY-YIG endonuclease"/>
    <property type="match status" value="1"/>
</dbReference>
<comment type="caution">
    <text evidence="2">The sequence shown here is derived from an EMBL/GenBank/DDBJ whole genome shotgun (WGS) entry which is preliminary data.</text>
</comment>
<name>A0AB74QGG7_CLODI</name>
<proteinExistence type="predicted"/>
<gene>
    <name evidence="2" type="ORF">SAMEA1402399_03943</name>
</gene>
<sequence length="196" mass="23807">MENCVYMFVKGFIEVLYVGKAKNLNHRLNNHSHLPNECYKNTEKILYYSFNTEGDMELAERYFISKYKPVYNDKLLKKDITIEIENFNKLKFEEYKGFKKITKKNSFLRDLEPYIKNNSYEMYTTKSGKRCYRVNLDFIEELSELQEEDKIYIEYNCCESMKKFGKEFDMPSWSVFSAEEDDDYCLHLYCEVRQRF</sequence>
<dbReference type="Pfam" id="PF01541">
    <property type="entry name" value="GIY-YIG"/>
    <property type="match status" value="1"/>
</dbReference>
<dbReference type="SMART" id="SM00465">
    <property type="entry name" value="GIYc"/>
    <property type="match status" value="1"/>
</dbReference>
<feature type="domain" description="GIY-YIG" evidence="1">
    <location>
        <begin position="1"/>
        <end position="73"/>
    </location>
</feature>
<dbReference type="InterPro" id="IPR035901">
    <property type="entry name" value="GIY-YIG_endonuc_sf"/>
</dbReference>
<reference evidence="2 3" key="1">
    <citation type="submission" date="2019-02" db="EMBL/GenBank/DDBJ databases">
        <authorList>
            <consortium name="Pathogen Informatics"/>
        </authorList>
    </citation>
    <scope>NUCLEOTIDE SEQUENCE [LARGE SCALE GENOMIC DNA]</scope>
    <source>
        <strain evidence="3">clo34</strain>
    </source>
</reference>